<organism evidence="2 3">
    <name type="scientific">Liparis tanakae</name>
    <name type="common">Tanaka's snailfish</name>
    <dbReference type="NCBI Taxonomy" id="230148"/>
    <lineage>
        <taxon>Eukaryota</taxon>
        <taxon>Metazoa</taxon>
        <taxon>Chordata</taxon>
        <taxon>Craniata</taxon>
        <taxon>Vertebrata</taxon>
        <taxon>Euteleostomi</taxon>
        <taxon>Actinopterygii</taxon>
        <taxon>Neopterygii</taxon>
        <taxon>Teleostei</taxon>
        <taxon>Neoteleostei</taxon>
        <taxon>Acanthomorphata</taxon>
        <taxon>Eupercaria</taxon>
        <taxon>Perciformes</taxon>
        <taxon>Cottioidei</taxon>
        <taxon>Cottales</taxon>
        <taxon>Liparidae</taxon>
        <taxon>Liparis</taxon>
    </lineage>
</organism>
<proteinExistence type="predicted"/>
<gene>
    <name evidence="2" type="ORF">EYF80_002177</name>
</gene>
<sequence>MQSRPQPEPCRAAEAQRQPRGRRGSSLTEQKQLDVLGGDHPVLLQVPLDGLAPVQSSALLGAQRTSHVSRRVSNPVFSPGGAGGDDDCERRRFHRMCSRRRGAREDAERSRAARDSPNAENLAYNIFRQAGEFAVLQCFDQPAQLGCSALCLDEATEQLIGLLIQPFPLILVGQVVYVQTLQSPAALPQGPPDMLPLTAHSVRKALDISRVAGDGTLFLYDGGRLRGGATGLSLQLLLQVINLLIAQALRLKPNDKVHTQIQDVCAGLELSFHCELLGESKKPTGVLREGLAHRSRAVALQELLTRRHILKLHLHPQEGVGVMDLKYLITAQASCRI</sequence>
<dbReference type="Proteomes" id="UP000314294">
    <property type="component" value="Unassembled WGS sequence"/>
</dbReference>
<name>A0A4Z2JBE6_9TELE</name>
<evidence type="ECO:0000313" key="2">
    <source>
        <dbReference type="EMBL" id="TNN87460.1"/>
    </source>
</evidence>
<accession>A0A4Z2JBE6</accession>
<protein>
    <submittedName>
        <fullName evidence="2">Uncharacterized protein</fullName>
    </submittedName>
</protein>
<feature type="region of interest" description="Disordered" evidence="1">
    <location>
        <begin position="70"/>
        <end position="89"/>
    </location>
</feature>
<comment type="caution">
    <text evidence="2">The sequence shown here is derived from an EMBL/GenBank/DDBJ whole genome shotgun (WGS) entry which is preliminary data.</text>
</comment>
<feature type="region of interest" description="Disordered" evidence="1">
    <location>
        <begin position="1"/>
        <end position="28"/>
    </location>
</feature>
<evidence type="ECO:0000256" key="1">
    <source>
        <dbReference type="SAM" id="MobiDB-lite"/>
    </source>
</evidence>
<reference evidence="2 3" key="1">
    <citation type="submission" date="2019-03" db="EMBL/GenBank/DDBJ databases">
        <title>First draft genome of Liparis tanakae, snailfish: a comprehensive survey of snailfish specific genes.</title>
        <authorList>
            <person name="Kim W."/>
            <person name="Song I."/>
            <person name="Jeong J.-H."/>
            <person name="Kim D."/>
            <person name="Kim S."/>
            <person name="Ryu S."/>
            <person name="Song J.Y."/>
            <person name="Lee S.K."/>
        </authorList>
    </citation>
    <scope>NUCLEOTIDE SEQUENCE [LARGE SCALE GENOMIC DNA]</scope>
    <source>
        <tissue evidence="2">Muscle</tissue>
    </source>
</reference>
<evidence type="ECO:0000313" key="3">
    <source>
        <dbReference type="Proteomes" id="UP000314294"/>
    </source>
</evidence>
<dbReference type="EMBL" id="SRLO01000010">
    <property type="protein sequence ID" value="TNN87460.1"/>
    <property type="molecule type" value="Genomic_DNA"/>
</dbReference>
<dbReference type="AlphaFoldDB" id="A0A4Z2JBE6"/>
<keyword evidence="3" id="KW-1185">Reference proteome</keyword>